<organism evidence="2 3">
    <name type="scientific">Cardiocondyla obscurior</name>
    <dbReference type="NCBI Taxonomy" id="286306"/>
    <lineage>
        <taxon>Eukaryota</taxon>
        <taxon>Metazoa</taxon>
        <taxon>Ecdysozoa</taxon>
        <taxon>Arthropoda</taxon>
        <taxon>Hexapoda</taxon>
        <taxon>Insecta</taxon>
        <taxon>Pterygota</taxon>
        <taxon>Neoptera</taxon>
        <taxon>Endopterygota</taxon>
        <taxon>Hymenoptera</taxon>
        <taxon>Apocrita</taxon>
        <taxon>Aculeata</taxon>
        <taxon>Formicoidea</taxon>
        <taxon>Formicidae</taxon>
        <taxon>Myrmicinae</taxon>
        <taxon>Cardiocondyla</taxon>
    </lineage>
</organism>
<proteinExistence type="predicted"/>
<accession>A0AAW2GNQ7</accession>
<name>A0AAW2GNQ7_9HYME</name>
<feature type="region of interest" description="Disordered" evidence="1">
    <location>
        <begin position="69"/>
        <end position="100"/>
    </location>
</feature>
<evidence type="ECO:0000313" key="3">
    <source>
        <dbReference type="Proteomes" id="UP001430953"/>
    </source>
</evidence>
<gene>
    <name evidence="2" type="ORF">PUN28_003373</name>
</gene>
<protein>
    <submittedName>
        <fullName evidence="2">Uncharacterized protein</fullName>
    </submittedName>
</protein>
<dbReference type="EMBL" id="JADYXP020000003">
    <property type="protein sequence ID" value="KAL0128086.1"/>
    <property type="molecule type" value="Genomic_DNA"/>
</dbReference>
<dbReference type="AlphaFoldDB" id="A0AAW2GNQ7"/>
<keyword evidence="3" id="KW-1185">Reference proteome</keyword>
<comment type="caution">
    <text evidence="2">The sequence shown here is derived from an EMBL/GenBank/DDBJ whole genome shotgun (WGS) entry which is preliminary data.</text>
</comment>
<evidence type="ECO:0000256" key="1">
    <source>
        <dbReference type="SAM" id="MobiDB-lite"/>
    </source>
</evidence>
<sequence>MRLYYVFSFNFSSDIFPLVIESQLHFALTRNLVPTSLKEEHTECHGTDTNLLKSPFVELLLPVVDFREKSQSRSTFSGDESESEKSGNLFQFNTRVRGIK</sequence>
<dbReference type="Proteomes" id="UP001430953">
    <property type="component" value="Unassembled WGS sequence"/>
</dbReference>
<evidence type="ECO:0000313" key="2">
    <source>
        <dbReference type="EMBL" id="KAL0128086.1"/>
    </source>
</evidence>
<reference evidence="2 3" key="1">
    <citation type="submission" date="2023-03" db="EMBL/GenBank/DDBJ databases">
        <title>High recombination rates correlate with genetic variation in Cardiocondyla obscurior ants.</title>
        <authorList>
            <person name="Errbii M."/>
        </authorList>
    </citation>
    <scope>NUCLEOTIDE SEQUENCE [LARGE SCALE GENOMIC DNA]</scope>
    <source>
        <strain evidence="2">Alpha-2009</strain>
        <tissue evidence="2">Whole body</tissue>
    </source>
</reference>